<dbReference type="KEGG" id="fpl:Ferp_2160"/>
<keyword evidence="3" id="KW-0378">Hydrolase</keyword>
<dbReference type="eggNOG" id="arCOG01225">
    <property type="taxonomic scope" value="Archaea"/>
</dbReference>
<dbReference type="Proteomes" id="UP000002613">
    <property type="component" value="Chromosome"/>
</dbReference>
<evidence type="ECO:0000313" key="6">
    <source>
        <dbReference type="Proteomes" id="UP000002613"/>
    </source>
</evidence>
<keyword evidence="4" id="KW-0342">GTP-binding</keyword>
<dbReference type="PaxDb" id="589924-Ferp_2160"/>
<sequence>MNVILVGPAGSGKSTFAKEFSTYLREGGYDVKVVNLDPATDPIYEADRNLRDFIKTEEVMKKFKLGINGALIKSMEMSLEILDEVIVEGEYVIYDTPGQMELFLYTDFGEKLVEKLNGFTTGLFLIDSCLATSHEKFAACVAQAVVVTLRFSIPFVTIFTKSDLCEALSLKDVKKRISESEGMVAEVLENFLRFVDVTTLPQRIVRISSKDRRGFDEVFGVIHEIFCSCGDIS</sequence>
<evidence type="ECO:0000313" key="5">
    <source>
        <dbReference type="EMBL" id="ADC66291.1"/>
    </source>
</evidence>
<dbReference type="HOGENOM" id="CLU_037460_3_0_2"/>
<evidence type="ECO:0000256" key="1">
    <source>
        <dbReference type="ARBA" id="ARBA00005290"/>
    </source>
</evidence>
<dbReference type="Pfam" id="PF03029">
    <property type="entry name" value="ATP_bind_1"/>
    <property type="match status" value="1"/>
</dbReference>
<dbReference type="PANTHER" id="PTHR21231:SF8">
    <property type="entry name" value="GPN-LOOP GTPASE 1"/>
    <property type="match status" value="1"/>
</dbReference>
<evidence type="ECO:0000256" key="2">
    <source>
        <dbReference type="ARBA" id="ARBA00022741"/>
    </source>
</evidence>
<keyword evidence="2" id="KW-0547">Nucleotide-binding</keyword>
<dbReference type="InterPro" id="IPR004130">
    <property type="entry name" value="Gpn"/>
</dbReference>
<dbReference type="GeneID" id="8779698"/>
<dbReference type="OrthoDB" id="31092at2157"/>
<dbReference type="Gene3D" id="3.40.50.300">
    <property type="entry name" value="P-loop containing nucleotide triphosphate hydrolases"/>
    <property type="match status" value="1"/>
</dbReference>
<reference evidence="6" key="1">
    <citation type="submission" date="2010-02" db="EMBL/GenBank/DDBJ databases">
        <title>Complete sequence of Ferroglobus placidus DSM 10642.</title>
        <authorList>
            <consortium name="US DOE Joint Genome Institute"/>
            <person name="Lucas S."/>
            <person name="Copeland A."/>
            <person name="Lapidus A."/>
            <person name="Cheng J.-F."/>
            <person name="Bruce D."/>
            <person name="Goodwin L."/>
            <person name="Pitluck S."/>
            <person name="Saunders E."/>
            <person name="Brettin T."/>
            <person name="Detter J.C."/>
            <person name="Han C."/>
            <person name="Tapia R."/>
            <person name="Larimer F."/>
            <person name="Land M."/>
            <person name="Hauser L."/>
            <person name="Kyrpides N."/>
            <person name="Ivanova N."/>
            <person name="Holmes D."/>
            <person name="Lovley D."/>
            <person name="Kyrpides N."/>
            <person name="Anderson I.J."/>
            <person name="Woyke T."/>
        </authorList>
    </citation>
    <scope>NUCLEOTIDE SEQUENCE [LARGE SCALE GENOMIC DNA]</scope>
    <source>
        <strain evidence="6">DSM 10642 / AEDII12DO</strain>
    </source>
</reference>
<evidence type="ECO:0000256" key="3">
    <source>
        <dbReference type="ARBA" id="ARBA00022801"/>
    </source>
</evidence>
<comment type="similarity">
    <text evidence="1">Belongs to the GPN-loop GTPase family.</text>
</comment>
<organism evidence="5 6">
    <name type="scientific">Ferroglobus placidus (strain DSM 10642 / AEDII12DO)</name>
    <dbReference type="NCBI Taxonomy" id="589924"/>
    <lineage>
        <taxon>Archaea</taxon>
        <taxon>Methanobacteriati</taxon>
        <taxon>Methanobacteriota</taxon>
        <taxon>Archaeoglobi</taxon>
        <taxon>Archaeoglobales</taxon>
        <taxon>Archaeoglobaceae</taxon>
        <taxon>Ferroglobus</taxon>
    </lineage>
</organism>
<dbReference type="GO" id="GO:0003924">
    <property type="term" value="F:GTPase activity"/>
    <property type="evidence" value="ECO:0007669"/>
    <property type="project" value="TreeGrafter"/>
</dbReference>
<keyword evidence="6" id="KW-1185">Reference proteome</keyword>
<name>D3S0Q0_FERPA</name>
<dbReference type="RefSeq" id="WP_012966629.1">
    <property type="nucleotide sequence ID" value="NC_013849.1"/>
</dbReference>
<dbReference type="InterPro" id="IPR027417">
    <property type="entry name" value="P-loop_NTPase"/>
</dbReference>
<dbReference type="EMBL" id="CP001899">
    <property type="protein sequence ID" value="ADC66291.1"/>
    <property type="molecule type" value="Genomic_DNA"/>
</dbReference>
<evidence type="ECO:0008006" key="7">
    <source>
        <dbReference type="Google" id="ProtNLM"/>
    </source>
</evidence>
<accession>D3S0Q0</accession>
<dbReference type="STRING" id="589924.Ferp_2160"/>
<gene>
    <name evidence="5" type="ordered locus">Ferp_2160</name>
</gene>
<dbReference type="SUPFAM" id="SSF52540">
    <property type="entry name" value="P-loop containing nucleoside triphosphate hydrolases"/>
    <property type="match status" value="1"/>
</dbReference>
<evidence type="ECO:0000256" key="4">
    <source>
        <dbReference type="ARBA" id="ARBA00023134"/>
    </source>
</evidence>
<dbReference type="GO" id="GO:0005525">
    <property type="term" value="F:GTP binding"/>
    <property type="evidence" value="ECO:0007669"/>
    <property type="project" value="UniProtKB-KW"/>
</dbReference>
<protein>
    <recommendedName>
        <fullName evidence="7">GTPase</fullName>
    </recommendedName>
</protein>
<dbReference type="AlphaFoldDB" id="D3S0Q0"/>
<proteinExistence type="inferred from homology"/>
<dbReference type="PANTHER" id="PTHR21231">
    <property type="entry name" value="XPA-BINDING PROTEIN 1-RELATED"/>
    <property type="match status" value="1"/>
</dbReference>
<reference evidence="5 6" key="2">
    <citation type="journal article" date="2011" name="Stand. Genomic Sci.">
        <title>Complete genome sequence of Ferroglobus placidus AEDII12DO.</title>
        <authorList>
            <person name="Anderson I."/>
            <person name="Risso C."/>
            <person name="Holmes D."/>
            <person name="Lucas S."/>
            <person name="Copeland A."/>
            <person name="Lapidus A."/>
            <person name="Cheng J.F."/>
            <person name="Bruce D."/>
            <person name="Goodwin L."/>
            <person name="Pitluck S."/>
            <person name="Saunders E."/>
            <person name="Brettin T."/>
            <person name="Detter J.C."/>
            <person name="Han C."/>
            <person name="Tapia R."/>
            <person name="Larimer F."/>
            <person name="Land M."/>
            <person name="Hauser L."/>
            <person name="Woyke T."/>
            <person name="Lovley D."/>
            <person name="Kyrpides N."/>
            <person name="Ivanova N."/>
        </authorList>
    </citation>
    <scope>NUCLEOTIDE SEQUENCE [LARGE SCALE GENOMIC DNA]</scope>
    <source>
        <strain evidence="6">DSM 10642 / AEDII12DO</strain>
    </source>
</reference>